<keyword evidence="3" id="KW-0804">Transcription</keyword>
<dbReference type="SUPFAM" id="SSF53822">
    <property type="entry name" value="Periplasmic binding protein-like I"/>
    <property type="match status" value="1"/>
</dbReference>
<dbReference type="PROSITE" id="PS00356">
    <property type="entry name" value="HTH_LACI_1"/>
    <property type="match status" value="1"/>
</dbReference>
<dbReference type="GO" id="GO:0003700">
    <property type="term" value="F:DNA-binding transcription factor activity"/>
    <property type="evidence" value="ECO:0007669"/>
    <property type="project" value="TreeGrafter"/>
</dbReference>
<dbReference type="CDD" id="cd01392">
    <property type="entry name" value="HTH_LacI"/>
    <property type="match status" value="1"/>
</dbReference>
<keyword evidence="6" id="KW-1185">Reference proteome</keyword>
<keyword evidence="1" id="KW-0805">Transcription regulation</keyword>
<dbReference type="Pfam" id="PF13377">
    <property type="entry name" value="Peripla_BP_3"/>
    <property type="match status" value="1"/>
</dbReference>
<evidence type="ECO:0000313" key="5">
    <source>
        <dbReference type="EMBL" id="PJJ70445.1"/>
    </source>
</evidence>
<dbReference type="PRINTS" id="PR00036">
    <property type="entry name" value="HTHLACI"/>
</dbReference>
<dbReference type="PROSITE" id="PS50932">
    <property type="entry name" value="HTH_LACI_2"/>
    <property type="match status" value="1"/>
</dbReference>
<name>A0A2M9CF14_9CELL</name>
<proteinExistence type="predicted"/>
<evidence type="ECO:0000256" key="2">
    <source>
        <dbReference type="ARBA" id="ARBA00023125"/>
    </source>
</evidence>
<dbReference type="EMBL" id="PGFE01000003">
    <property type="protein sequence ID" value="PJJ70445.1"/>
    <property type="molecule type" value="Genomic_DNA"/>
</dbReference>
<dbReference type="SUPFAM" id="SSF47413">
    <property type="entry name" value="lambda repressor-like DNA-binding domains"/>
    <property type="match status" value="1"/>
</dbReference>
<dbReference type="Gene3D" id="3.40.50.2300">
    <property type="match status" value="2"/>
</dbReference>
<dbReference type="PANTHER" id="PTHR30146:SF153">
    <property type="entry name" value="LACTOSE OPERON REPRESSOR"/>
    <property type="match status" value="1"/>
</dbReference>
<dbReference type="GO" id="GO:0000976">
    <property type="term" value="F:transcription cis-regulatory region binding"/>
    <property type="evidence" value="ECO:0007669"/>
    <property type="project" value="TreeGrafter"/>
</dbReference>
<keyword evidence="2" id="KW-0238">DNA-binding</keyword>
<comment type="caution">
    <text evidence="5">The sequence shown here is derived from an EMBL/GenBank/DDBJ whole genome shotgun (WGS) entry which is preliminary data.</text>
</comment>
<dbReference type="SMART" id="SM00354">
    <property type="entry name" value="HTH_LACI"/>
    <property type="match status" value="1"/>
</dbReference>
<reference evidence="5 6" key="1">
    <citation type="submission" date="2017-11" db="EMBL/GenBank/DDBJ databases">
        <title>Genomic Encyclopedia of Archaeal and Bacterial Type Strains, Phase II (KMG-II): From Individual Species to Whole Genera.</title>
        <authorList>
            <person name="Goeker M."/>
        </authorList>
    </citation>
    <scope>NUCLEOTIDE SEQUENCE [LARGE SCALE GENOMIC DNA]</scope>
    <source>
        <strain evidence="5 6">DSM 25478</strain>
    </source>
</reference>
<dbReference type="OrthoDB" id="3227375at2"/>
<dbReference type="InterPro" id="IPR028082">
    <property type="entry name" value="Peripla_BP_I"/>
</dbReference>
<accession>A0A2M9CF14</accession>
<sequence>MEPTGRVTIGDVARVAGVSTATVSKVINERYGVAPATSQRVMSVIAELGYESSLVARSLRSSRTNVIGILVAEFEPFSTELLKGISDAVAGTGYELLAYSAGGRPGQDVGWEQRYLSRLSGTLIDGAILVTPTVVNPNPGIPVVAVDPHTGPQGPPTVDSDNLAGALLATTHLLDLGHRRIGFLGGREDLESSRLREQGYRDALAAAGVPVDPALVRVGGYRAETADHPLHELLALPDRPTAVFAANDLTAIRAVEVATGLGLDVPGDLSVVGFDNVPESALCVPPLTTVAQPLRRMGAEALRLLLDLLAGTPRDPHVRLETSLVRRGSTAPPRA</sequence>
<evidence type="ECO:0000256" key="3">
    <source>
        <dbReference type="ARBA" id="ARBA00023163"/>
    </source>
</evidence>
<feature type="domain" description="HTH lacI-type" evidence="4">
    <location>
        <begin position="7"/>
        <end position="61"/>
    </location>
</feature>
<organism evidence="5 6">
    <name type="scientific">Sediminihabitans luteus</name>
    <dbReference type="NCBI Taxonomy" id="1138585"/>
    <lineage>
        <taxon>Bacteria</taxon>
        <taxon>Bacillati</taxon>
        <taxon>Actinomycetota</taxon>
        <taxon>Actinomycetes</taxon>
        <taxon>Micrococcales</taxon>
        <taxon>Cellulomonadaceae</taxon>
        <taxon>Sediminihabitans</taxon>
    </lineage>
</organism>
<dbReference type="AlphaFoldDB" id="A0A2M9CF14"/>
<dbReference type="InterPro" id="IPR000843">
    <property type="entry name" value="HTH_LacI"/>
</dbReference>
<gene>
    <name evidence="5" type="ORF">CLV28_2281</name>
</gene>
<dbReference type="InterPro" id="IPR010982">
    <property type="entry name" value="Lambda_DNA-bd_dom_sf"/>
</dbReference>
<dbReference type="PANTHER" id="PTHR30146">
    <property type="entry name" value="LACI-RELATED TRANSCRIPTIONAL REPRESSOR"/>
    <property type="match status" value="1"/>
</dbReference>
<evidence type="ECO:0000259" key="4">
    <source>
        <dbReference type="PROSITE" id="PS50932"/>
    </source>
</evidence>
<evidence type="ECO:0000256" key="1">
    <source>
        <dbReference type="ARBA" id="ARBA00023015"/>
    </source>
</evidence>
<dbReference type="InterPro" id="IPR046335">
    <property type="entry name" value="LacI/GalR-like_sensor"/>
</dbReference>
<dbReference type="CDD" id="cd06267">
    <property type="entry name" value="PBP1_LacI_sugar_binding-like"/>
    <property type="match status" value="1"/>
</dbReference>
<protein>
    <submittedName>
        <fullName evidence="5">LacI family transcriptional regulator</fullName>
    </submittedName>
</protein>
<dbReference type="Proteomes" id="UP000231693">
    <property type="component" value="Unassembled WGS sequence"/>
</dbReference>
<evidence type="ECO:0000313" key="6">
    <source>
        <dbReference type="Proteomes" id="UP000231693"/>
    </source>
</evidence>
<dbReference type="Pfam" id="PF00356">
    <property type="entry name" value="LacI"/>
    <property type="match status" value="1"/>
</dbReference>
<dbReference type="RefSeq" id="WP_100423414.1">
    <property type="nucleotide sequence ID" value="NZ_BOOX01000001.1"/>
</dbReference>
<dbReference type="Gene3D" id="1.10.260.40">
    <property type="entry name" value="lambda repressor-like DNA-binding domains"/>
    <property type="match status" value="1"/>
</dbReference>